<evidence type="ECO:0000313" key="2">
    <source>
        <dbReference type="EMBL" id="OAD39723.1"/>
    </source>
</evidence>
<accession>A0A176SWW4</accession>
<keyword evidence="1" id="KW-0732">Signal</keyword>
<dbReference type="EMBL" id="LVWE01000103">
    <property type="protein sequence ID" value="OAD39723.1"/>
    <property type="molecule type" value="Genomic_DNA"/>
</dbReference>
<proteinExistence type="predicted"/>
<feature type="signal peptide" evidence="1">
    <location>
        <begin position="1"/>
        <end position="20"/>
    </location>
</feature>
<gene>
    <name evidence="2" type="ORF">LPB303_16995</name>
</gene>
<evidence type="ECO:0000313" key="3">
    <source>
        <dbReference type="Proteomes" id="UP000076923"/>
    </source>
</evidence>
<reference evidence="2 3" key="1">
    <citation type="submission" date="2016-02" db="EMBL/GenBank/DDBJ databases">
        <title>Draft genome sequence of Polaribacter atrinae KACC17473.</title>
        <authorList>
            <person name="Shin S.-K."/>
            <person name="Yi H."/>
        </authorList>
    </citation>
    <scope>NUCLEOTIDE SEQUENCE [LARGE SCALE GENOMIC DNA]</scope>
    <source>
        <strain evidence="2 3">KACC 17473</strain>
    </source>
</reference>
<dbReference type="STRING" id="1333662.LPB303_16995"/>
<comment type="caution">
    <text evidence="2">The sequence shown here is derived from an EMBL/GenBank/DDBJ whole genome shotgun (WGS) entry which is preliminary data.</text>
</comment>
<protein>
    <submittedName>
        <fullName evidence="2">Uncharacterized protein</fullName>
    </submittedName>
</protein>
<feature type="chain" id="PRO_5008049615" evidence="1">
    <location>
        <begin position="21"/>
        <end position="146"/>
    </location>
</feature>
<evidence type="ECO:0000256" key="1">
    <source>
        <dbReference type="SAM" id="SignalP"/>
    </source>
</evidence>
<dbReference type="Proteomes" id="UP000076923">
    <property type="component" value="Unassembled WGS sequence"/>
</dbReference>
<dbReference type="AlphaFoldDB" id="A0A176SWW4"/>
<organism evidence="2 3">
    <name type="scientific">Polaribacter atrinae</name>
    <dbReference type="NCBI Taxonomy" id="1333662"/>
    <lineage>
        <taxon>Bacteria</taxon>
        <taxon>Pseudomonadati</taxon>
        <taxon>Bacteroidota</taxon>
        <taxon>Flavobacteriia</taxon>
        <taxon>Flavobacteriales</taxon>
        <taxon>Flavobacteriaceae</taxon>
    </lineage>
</organism>
<dbReference type="RefSeq" id="WP_068453097.1">
    <property type="nucleotide sequence ID" value="NZ_CANKUV010000029.1"/>
</dbReference>
<name>A0A176SWW4_9FLAO</name>
<sequence length="146" mass="17660">MNATKLVLILFFLSSNFIFGQGSEYPKDTIFLKFKDTIFTNTKMKSKAIHNFQGKNGIKFWWKGKWMFYDKNRKADTLCYKHLKDYTFLSLKEIEKKEREYYKNRFGGNPWIKNKNGVFYTFLIEKISREKFVIYPVIWRNEGTIQ</sequence>
<keyword evidence="3" id="KW-1185">Reference proteome</keyword>